<organism evidence="11 12">
    <name type="scientific">Galeopterus variegatus</name>
    <name type="common">Malayan flying lemur</name>
    <name type="synonym">Cynocephalus variegatus</name>
    <dbReference type="NCBI Taxonomy" id="482537"/>
    <lineage>
        <taxon>Eukaryota</taxon>
        <taxon>Metazoa</taxon>
        <taxon>Chordata</taxon>
        <taxon>Craniata</taxon>
        <taxon>Vertebrata</taxon>
        <taxon>Euteleostomi</taxon>
        <taxon>Mammalia</taxon>
        <taxon>Eutheria</taxon>
        <taxon>Euarchontoglires</taxon>
        <taxon>Dermoptera</taxon>
        <taxon>Cynocephalidae</taxon>
        <taxon>Galeopterus</taxon>
    </lineage>
</organism>
<evidence type="ECO:0000256" key="8">
    <source>
        <dbReference type="RuleBase" id="RU004013"/>
    </source>
</evidence>
<accession>A0ABM0RHT2</accession>
<gene>
    <name evidence="12" type="primary">NME3</name>
</gene>
<keyword evidence="5 8" id="KW-0418">Kinase</keyword>
<proteinExistence type="inferred from homology"/>
<feature type="compositionally biased region" description="Polar residues" evidence="9">
    <location>
        <begin position="37"/>
        <end position="48"/>
    </location>
</feature>
<keyword evidence="4 8" id="KW-0547">Nucleotide-binding</keyword>
<dbReference type="EC" id="2.7.4.6" evidence="8"/>
<keyword evidence="6 8" id="KW-0067">ATP-binding</keyword>
<dbReference type="PROSITE" id="PS00469">
    <property type="entry name" value="NDPK"/>
    <property type="match status" value="1"/>
</dbReference>
<dbReference type="SUPFAM" id="SSF54919">
    <property type="entry name" value="Nucleoside diphosphate kinase, NDK"/>
    <property type="match status" value="1"/>
</dbReference>
<comment type="catalytic activity">
    <reaction evidence="8">
        <text>a 2'-deoxyribonucleoside 5'-diphosphate + ATP = a 2'-deoxyribonucleoside 5'-triphosphate + ADP</text>
        <dbReference type="Rhea" id="RHEA:44640"/>
        <dbReference type="ChEBI" id="CHEBI:30616"/>
        <dbReference type="ChEBI" id="CHEBI:61560"/>
        <dbReference type="ChEBI" id="CHEBI:73316"/>
        <dbReference type="ChEBI" id="CHEBI:456216"/>
        <dbReference type="EC" id="2.7.4.6"/>
    </reaction>
</comment>
<dbReference type="GO" id="GO:0016301">
    <property type="term" value="F:kinase activity"/>
    <property type="evidence" value="ECO:0007669"/>
    <property type="project" value="UniProtKB-KW"/>
</dbReference>
<keyword evidence="11" id="KW-1185">Reference proteome</keyword>
<evidence type="ECO:0000259" key="10">
    <source>
        <dbReference type="SMART" id="SM00562"/>
    </source>
</evidence>
<comment type="caution">
    <text evidence="7">Lacks conserved residue(s) required for the propagation of feature annotation.</text>
</comment>
<sequence>MTWLLQVPSGPPGPLDAQGANVVAPGPEHDGAASCSRPGSQTASQRQQRPAEAPLSAVCPWRALIGATDPADAPPGTIRGDFCVEVSRNVIHGSDSVESARREIALWFGANELLCWEDSAGHWLYE</sequence>
<dbReference type="Proteomes" id="UP000694923">
    <property type="component" value="Unplaced"/>
</dbReference>
<evidence type="ECO:0000256" key="5">
    <source>
        <dbReference type="ARBA" id="ARBA00022777"/>
    </source>
</evidence>
<dbReference type="Pfam" id="PF00334">
    <property type="entry name" value="NDK"/>
    <property type="match status" value="1"/>
</dbReference>
<dbReference type="PROSITE" id="PS51374">
    <property type="entry name" value="NDPK_LIKE"/>
    <property type="match status" value="1"/>
</dbReference>
<evidence type="ECO:0000256" key="9">
    <source>
        <dbReference type="SAM" id="MobiDB-lite"/>
    </source>
</evidence>
<evidence type="ECO:0000256" key="3">
    <source>
        <dbReference type="ARBA" id="ARBA00022679"/>
    </source>
</evidence>
<comment type="cofactor">
    <cofactor evidence="1">
        <name>Mg(2+)</name>
        <dbReference type="ChEBI" id="CHEBI:18420"/>
    </cofactor>
</comment>
<dbReference type="RefSeq" id="XP_008580173.1">
    <property type="nucleotide sequence ID" value="XM_008581951.1"/>
</dbReference>
<feature type="domain" description="Nucleoside diphosphate kinase-like" evidence="10">
    <location>
        <begin position="30"/>
        <end position="115"/>
    </location>
</feature>
<dbReference type="GeneID" id="103598041"/>
<evidence type="ECO:0000256" key="7">
    <source>
        <dbReference type="PROSITE-ProRule" id="PRU00706"/>
    </source>
</evidence>
<evidence type="ECO:0000313" key="11">
    <source>
        <dbReference type="Proteomes" id="UP000694923"/>
    </source>
</evidence>
<dbReference type="PANTHER" id="PTHR11349">
    <property type="entry name" value="NUCLEOSIDE DIPHOSPHATE KINASE"/>
    <property type="match status" value="1"/>
</dbReference>
<evidence type="ECO:0000256" key="2">
    <source>
        <dbReference type="ARBA" id="ARBA00008142"/>
    </source>
</evidence>
<comment type="similarity">
    <text evidence="2 7">Belongs to the NDK family.</text>
</comment>
<evidence type="ECO:0000256" key="4">
    <source>
        <dbReference type="ARBA" id="ARBA00022741"/>
    </source>
</evidence>
<name>A0ABM0RHT2_GALVR</name>
<reference evidence="12" key="1">
    <citation type="submission" date="2025-08" db="UniProtKB">
        <authorList>
            <consortium name="RefSeq"/>
        </authorList>
    </citation>
    <scope>IDENTIFICATION</scope>
</reference>
<evidence type="ECO:0000313" key="12">
    <source>
        <dbReference type="RefSeq" id="XP_008580173.1"/>
    </source>
</evidence>
<evidence type="ECO:0000256" key="6">
    <source>
        <dbReference type="ARBA" id="ARBA00022840"/>
    </source>
</evidence>
<evidence type="ECO:0000256" key="1">
    <source>
        <dbReference type="ARBA" id="ARBA00001946"/>
    </source>
</evidence>
<dbReference type="InterPro" id="IPR023005">
    <property type="entry name" value="Nucleoside_diP_kinase_AS"/>
</dbReference>
<dbReference type="InterPro" id="IPR034907">
    <property type="entry name" value="NDK-like_dom"/>
</dbReference>
<dbReference type="InterPro" id="IPR036850">
    <property type="entry name" value="NDK-like_dom_sf"/>
</dbReference>
<keyword evidence="3 8" id="KW-0808">Transferase</keyword>
<dbReference type="Gene3D" id="3.30.70.141">
    <property type="entry name" value="Nucleoside diphosphate kinase-like domain"/>
    <property type="match status" value="1"/>
</dbReference>
<protein>
    <recommendedName>
        <fullName evidence="8">Nucleoside diphosphate kinase</fullName>
        <ecNumber evidence="8">2.7.4.6</ecNumber>
    </recommendedName>
</protein>
<feature type="region of interest" description="Disordered" evidence="9">
    <location>
        <begin position="1"/>
        <end position="54"/>
    </location>
</feature>
<dbReference type="SMART" id="SM00562">
    <property type="entry name" value="NDK"/>
    <property type="match status" value="1"/>
</dbReference>